<protein>
    <submittedName>
        <fullName evidence="1">Uncharacterized protein</fullName>
    </submittedName>
</protein>
<accession>A0A6C0KFI7</accession>
<organism evidence="1">
    <name type="scientific">viral metagenome</name>
    <dbReference type="NCBI Taxonomy" id="1070528"/>
    <lineage>
        <taxon>unclassified sequences</taxon>
        <taxon>metagenomes</taxon>
        <taxon>organismal metagenomes</taxon>
    </lineage>
</organism>
<name>A0A6C0KFI7_9ZZZZ</name>
<evidence type="ECO:0000313" key="1">
    <source>
        <dbReference type="EMBL" id="QHU15906.1"/>
    </source>
</evidence>
<dbReference type="EMBL" id="MN740869">
    <property type="protein sequence ID" value="QHU15906.1"/>
    <property type="molecule type" value="Genomic_DNA"/>
</dbReference>
<dbReference type="AlphaFoldDB" id="A0A6C0KFI7"/>
<reference evidence="1" key="1">
    <citation type="journal article" date="2020" name="Nature">
        <title>Giant virus diversity and host interactions through global metagenomics.</title>
        <authorList>
            <person name="Schulz F."/>
            <person name="Roux S."/>
            <person name="Paez-Espino D."/>
            <person name="Jungbluth S."/>
            <person name="Walsh D.A."/>
            <person name="Denef V.J."/>
            <person name="McMahon K.D."/>
            <person name="Konstantinidis K.T."/>
            <person name="Eloe-Fadrosh E.A."/>
            <person name="Kyrpides N.C."/>
            <person name="Woyke T."/>
        </authorList>
    </citation>
    <scope>NUCLEOTIDE SEQUENCE</scope>
    <source>
        <strain evidence="1">GVMAG-S-3300010158-109</strain>
    </source>
</reference>
<proteinExistence type="predicted"/>
<sequence length="115" mass="13432">MKHSQITDYFLPEVAPFRQKSRRISKDVVFKQTQIADYFLPTVAPVREKVKKIVKVVRTKQSRINDYFSYSKKIIKGYNPATGSWHCTVCGVDMGETNSRQLCCKSYCPYDDFNY</sequence>